<protein>
    <submittedName>
        <fullName evidence="1">OmpA family protein</fullName>
    </submittedName>
</protein>
<reference evidence="2" key="1">
    <citation type="submission" date="2016-11" db="EMBL/GenBank/DDBJ databases">
        <title>Comparative genomic and phenotypic analysis of Granulibacter bethesdensis clinical isolates from patients with chronic granulomatous disease.</title>
        <authorList>
            <person name="Zarember K.A."/>
            <person name="Porcella S.F."/>
            <person name="Chu J."/>
            <person name="Ding L."/>
            <person name="Dahlstrom E."/>
            <person name="Barbian K."/>
            <person name="Martens C."/>
            <person name="Sykora L."/>
            <person name="Kramer S."/>
            <person name="Pettinato A.M."/>
            <person name="Hong H."/>
            <person name="Wald G."/>
            <person name="Berg L.J."/>
            <person name="Rogge L.S."/>
            <person name="Greenberg D.E."/>
            <person name="Falcone E.L."/>
            <person name="Neves J.F."/>
            <person name="Simoes M.J."/>
            <person name="Casal M."/>
            <person name="Rodriguez-Lopez F.C."/>
            <person name="Zelazny A."/>
            <person name="Gallin J.I."/>
            <person name="Holland S.M."/>
        </authorList>
    </citation>
    <scope>NUCLEOTIDE SEQUENCE [LARGE SCALE GENOMIC DNA]</scope>
    <source>
        <strain evidence="2">NIH9.1</strain>
    </source>
</reference>
<dbReference type="AlphaFoldDB" id="A0AAC9KEI1"/>
<organism evidence="1 2">
    <name type="scientific">Granulibacter bethesdensis</name>
    <dbReference type="NCBI Taxonomy" id="364410"/>
    <lineage>
        <taxon>Bacteria</taxon>
        <taxon>Pseudomonadati</taxon>
        <taxon>Pseudomonadota</taxon>
        <taxon>Alphaproteobacteria</taxon>
        <taxon>Acetobacterales</taxon>
        <taxon>Acetobacteraceae</taxon>
        <taxon>Granulibacter</taxon>
    </lineage>
</organism>
<evidence type="ECO:0000313" key="1">
    <source>
        <dbReference type="EMBL" id="APH54773.1"/>
    </source>
</evidence>
<sequence>MPRAEPDKNDIPLERNKLMRMIATVALLMALASGLAACGRDMGTRALSGGAIGAGGGALMGAATGGNAGVGALIGGLGGAAVGAATTPQGRRY</sequence>
<gene>
    <name evidence="1" type="ORF">GbCGDNIH9_1471</name>
</gene>
<accession>A0AAC9KEI1</accession>
<evidence type="ECO:0000313" key="2">
    <source>
        <dbReference type="Proteomes" id="UP000182373"/>
    </source>
</evidence>
<dbReference type="EMBL" id="CP018191">
    <property type="protein sequence ID" value="APH54773.1"/>
    <property type="molecule type" value="Genomic_DNA"/>
</dbReference>
<name>A0AAC9KEI1_9PROT</name>
<proteinExistence type="predicted"/>
<dbReference type="Proteomes" id="UP000182373">
    <property type="component" value="Chromosome"/>
</dbReference>